<dbReference type="Proteomes" id="UP000199114">
    <property type="component" value="Unassembled WGS sequence"/>
</dbReference>
<accession>A0A1H9EVK2</accession>
<gene>
    <name evidence="1" type="ORF">SAMN04489841_1393</name>
</gene>
<dbReference type="STRING" id="1186196.SAMN04489841_1393"/>
<dbReference type="RefSeq" id="WP_139210830.1">
    <property type="nucleotide sequence ID" value="NZ_FOFD01000002.1"/>
</dbReference>
<dbReference type="AlphaFoldDB" id="A0A1H9EVK2"/>
<evidence type="ECO:0000313" key="1">
    <source>
        <dbReference type="EMBL" id="SEQ29617.1"/>
    </source>
</evidence>
<name>A0A1H9EVK2_9EURY</name>
<reference evidence="2" key="1">
    <citation type="submission" date="2016-10" db="EMBL/GenBank/DDBJ databases">
        <authorList>
            <person name="Varghese N."/>
            <person name="Submissions S."/>
        </authorList>
    </citation>
    <scope>NUCLEOTIDE SEQUENCE [LARGE SCALE GENOMIC DNA]</scope>
    <source>
        <strain evidence="2">DSM 25055</strain>
    </source>
</reference>
<evidence type="ECO:0000313" key="2">
    <source>
        <dbReference type="Proteomes" id="UP000199114"/>
    </source>
</evidence>
<proteinExistence type="predicted"/>
<keyword evidence="2" id="KW-1185">Reference proteome</keyword>
<sequence>MAIHSNWTYFLYENLPEEKLETVLPAVWGQFRSLEEEGDQYSTSDDSPSTGEKTLLVYSGQINGTLYWSTGTDLTHNQGSPDVPQLKLKVDSEAEDINLE</sequence>
<dbReference type="EMBL" id="FOFD01000002">
    <property type="protein sequence ID" value="SEQ29617.1"/>
    <property type="molecule type" value="Genomic_DNA"/>
</dbReference>
<protein>
    <submittedName>
        <fullName evidence="1">Uncharacterized protein</fullName>
    </submittedName>
</protein>
<organism evidence="1 2">
    <name type="scientific">Natrinema salaciae</name>
    <dbReference type="NCBI Taxonomy" id="1186196"/>
    <lineage>
        <taxon>Archaea</taxon>
        <taxon>Methanobacteriati</taxon>
        <taxon>Methanobacteriota</taxon>
        <taxon>Stenosarchaea group</taxon>
        <taxon>Halobacteria</taxon>
        <taxon>Halobacteriales</taxon>
        <taxon>Natrialbaceae</taxon>
        <taxon>Natrinema</taxon>
    </lineage>
</organism>